<dbReference type="PANTHER" id="PTHR12480:SF21">
    <property type="entry name" value="JMJC DOMAIN-CONTAINING PROTEIN 8"/>
    <property type="match status" value="1"/>
</dbReference>
<organism evidence="3 4">
    <name type="scientific">Pristionchus entomophagus</name>
    <dbReference type="NCBI Taxonomy" id="358040"/>
    <lineage>
        <taxon>Eukaryota</taxon>
        <taxon>Metazoa</taxon>
        <taxon>Ecdysozoa</taxon>
        <taxon>Nematoda</taxon>
        <taxon>Chromadorea</taxon>
        <taxon>Rhabditida</taxon>
        <taxon>Rhabditina</taxon>
        <taxon>Diplogasteromorpha</taxon>
        <taxon>Diplogasteroidea</taxon>
        <taxon>Neodiplogasteridae</taxon>
        <taxon>Pristionchus</taxon>
    </lineage>
</organism>
<dbReference type="SUPFAM" id="SSF51197">
    <property type="entry name" value="Clavaminate synthase-like"/>
    <property type="match status" value="1"/>
</dbReference>
<dbReference type="InterPro" id="IPR003347">
    <property type="entry name" value="JmjC_dom"/>
</dbReference>
<feature type="signal peptide" evidence="1">
    <location>
        <begin position="1"/>
        <end position="21"/>
    </location>
</feature>
<evidence type="ECO:0000313" key="3">
    <source>
        <dbReference type="EMBL" id="GMS88555.1"/>
    </source>
</evidence>
<evidence type="ECO:0000259" key="2">
    <source>
        <dbReference type="PROSITE" id="PS51184"/>
    </source>
</evidence>
<proteinExistence type="predicted"/>
<gene>
    <name evidence="3" type="ORF">PENTCL1PPCAC_10730</name>
</gene>
<dbReference type="PROSITE" id="PS51184">
    <property type="entry name" value="JMJC"/>
    <property type="match status" value="1"/>
</dbReference>
<comment type="caution">
    <text evidence="3">The sequence shown here is derived from an EMBL/GenBank/DDBJ whole genome shotgun (WGS) entry which is preliminary data.</text>
</comment>
<keyword evidence="1" id="KW-0732">Signal</keyword>
<dbReference type="Proteomes" id="UP001432027">
    <property type="component" value="Unassembled WGS sequence"/>
</dbReference>
<dbReference type="InterPro" id="IPR050910">
    <property type="entry name" value="JMJD6_ArgDemeth/LysHydrox"/>
</dbReference>
<evidence type="ECO:0000256" key="1">
    <source>
        <dbReference type="SAM" id="SignalP"/>
    </source>
</evidence>
<feature type="non-terminal residue" evidence="3">
    <location>
        <position position="1"/>
    </location>
</feature>
<dbReference type="PANTHER" id="PTHR12480">
    <property type="entry name" value="ARGININE DEMETHYLASE AND LYSYL-HYDROXYLASE JMJD"/>
    <property type="match status" value="1"/>
</dbReference>
<feature type="chain" id="PRO_5043585372" description="JmjC domain-containing protein" evidence="1">
    <location>
        <begin position="22"/>
        <end position="271"/>
    </location>
</feature>
<dbReference type="GO" id="GO:0000987">
    <property type="term" value="F:cis-regulatory region sequence-specific DNA binding"/>
    <property type="evidence" value="ECO:0007669"/>
    <property type="project" value="TreeGrafter"/>
</dbReference>
<accession>A0AAV5T0I4</accession>
<name>A0AAV5T0I4_9BILA</name>
<dbReference type="Pfam" id="PF13621">
    <property type="entry name" value="Cupin_8"/>
    <property type="match status" value="1"/>
</dbReference>
<sequence length="271" mass="31126">LIRSMRSLLVLLSLLIPISSANDGGWITDEKDIVDEEGPCNIARHDGETLTQEEFLERYAFTQPVIIYNIKNEQFSELTERSRMLSDWGDEKVVLNSANTYSYTRVPSTFGEYLRTQLKPQNLDTLGNETLYLFGDIDPTTWDPLLSSYSQPQWSLPHHEPALSFGIAGAGTGVPFHFHGPGFAEIVHGAKRWFLLPYEERPAFDPDRTTLEWYLKDYPLLPEEKKPLECLMKKGEVIYFPDKWWHATLNTRTSVFISTFLSPLTFGKEEL</sequence>
<evidence type="ECO:0000313" key="4">
    <source>
        <dbReference type="Proteomes" id="UP001432027"/>
    </source>
</evidence>
<dbReference type="Gene3D" id="2.60.120.650">
    <property type="entry name" value="Cupin"/>
    <property type="match status" value="1"/>
</dbReference>
<reference evidence="3" key="1">
    <citation type="submission" date="2023-10" db="EMBL/GenBank/DDBJ databases">
        <title>Genome assembly of Pristionchus species.</title>
        <authorList>
            <person name="Yoshida K."/>
            <person name="Sommer R.J."/>
        </authorList>
    </citation>
    <scope>NUCLEOTIDE SEQUENCE</scope>
    <source>
        <strain evidence="3">RS0144</strain>
    </source>
</reference>
<feature type="domain" description="JmjC" evidence="2">
    <location>
        <begin position="95"/>
        <end position="271"/>
    </location>
</feature>
<protein>
    <recommendedName>
        <fullName evidence="2">JmjC domain-containing protein</fullName>
    </recommendedName>
</protein>
<dbReference type="AlphaFoldDB" id="A0AAV5T0I4"/>
<dbReference type="EMBL" id="BTSX01000003">
    <property type="protein sequence ID" value="GMS88555.1"/>
    <property type="molecule type" value="Genomic_DNA"/>
</dbReference>
<dbReference type="InterPro" id="IPR041667">
    <property type="entry name" value="Cupin_8"/>
</dbReference>
<keyword evidence="4" id="KW-1185">Reference proteome</keyword>
<dbReference type="GO" id="GO:0005634">
    <property type="term" value="C:nucleus"/>
    <property type="evidence" value="ECO:0007669"/>
    <property type="project" value="TreeGrafter"/>
</dbReference>